<evidence type="ECO:0000256" key="1">
    <source>
        <dbReference type="SAM" id="MobiDB-lite"/>
    </source>
</evidence>
<evidence type="ECO:0000256" key="2">
    <source>
        <dbReference type="SAM" id="Phobius"/>
    </source>
</evidence>
<name>A0ABP5KA66_9ACTN</name>
<feature type="compositionally biased region" description="Low complexity" evidence="1">
    <location>
        <begin position="137"/>
        <end position="168"/>
    </location>
</feature>
<feature type="compositionally biased region" description="Low complexity" evidence="1">
    <location>
        <begin position="273"/>
        <end position="282"/>
    </location>
</feature>
<organism evidence="3 4">
    <name type="scientific">Nocardioides bigeumensis</name>
    <dbReference type="NCBI Taxonomy" id="433657"/>
    <lineage>
        <taxon>Bacteria</taxon>
        <taxon>Bacillati</taxon>
        <taxon>Actinomycetota</taxon>
        <taxon>Actinomycetes</taxon>
        <taxon>Propionibacteriales</taxon>
        <taxon>Nocardioidaceae</taxon>
        <taxon>Nocardioides</taxon>
    </lineage>
</organism>
<feature type="compositionally biased region" description="Polar residues" evidence="1">
    <location>
        <begin position="113"/>
        <end position="127"/>
    </location>
</feature>
<keyword evidence="2" id="KW-1133">Transmembrane helix</keyword>
<keyword evidence="2" id="KW-0812">Transmembrane</keyword>
<feature type="region of interest" description="Disordered" evidence="1">
    <location>
        <begin position="66"/>
        <end position="308"/>
    </location>
</feature>
<feature type="compositionally biased region" description="Acidic residues" evidence="1">
    <location>
        <begin position="169"/>
        <end position="187"/>
    </location>
</feature>
<protein>
    <submittedName>
        <fullName evidence="3">Uncharacterized protein</fullName>
    </submittedName>
</protein>
<feature type="region of interest" description="Disordered" evidence="1">
    <location>
        <begin position="321"/>
        <end position="345"/>
    </location>
</feature>
<proteinExistence type="predicted"/>
<feature type="transmembrane region" description="Helical" evidence="2">
    <location>
        <begin position="395"/>
        <end position="416"/>
    </location>
</feature>
<keyword evidence="4" id="KW-1185">Reference proteome</keyword>
<feature type="compositionally biased region" description="Acidic residues" evidence="1">
    <location>
        <begin position="232"/>
        <end position="272"/>
    </location>
</feature>
<dbReference type="Proteomes" id="UP001500575">
    <property type="component" value="Unassembled WGS sequence"/>
</dbReference>
<feature type="transmembrane region" description="Helical" evidence="2">
    <location>
        <begin position="422"/>
        <end position="440"/>
    </location>
</feature>
<dbReference type="PRINTS" id="PR01217">
    <property type="entry name" value="PRICHEXTENSN"/>
</dbReference>
<reference evidence="4" key="1">
    <citation type="journal article" date="2019" name="Int. J. Syst. Evol. Microbiol.">
        <title>The Global Catalogue of Microorganisms (GCM) 10K type strain sequencing project: providing services to taxonomists for standard genome sequencing and annotation.</title>
        <authorList>
            <consortium name="The Broad Institute Genomics Platform"/>
            <consortium name="The Broad Institute Genome Sequencing Center for Infectious Disease"/>
            <person name="Wu L."/>
            <person name="Ma J."/>
        </authorList>
    </citation>
    <scope>NUCLEOTIDE SEQUENCE [LARGE SCALE GENOMIC DNA]</scope>
    <source>
        <strain evidence="4">JCM 16021</strain>
    </source>
</reference>
<comment type="caution">
    <text evidence="3">The sequence shown here is derived from an EMBL/GenBank/DDBJ whole genome shotgun (WGS) entry which is preliminary data.</text>
</comment>
<dbReference type="EMBL" id="BAAAQQ010000012">
    <property type="protein sequence ID" value="GAA2126791.1"/>
    <property type="molecule type" value="Genomic_DNA"/>
</dbReference>
<feature type="compositionally biased region" description="Pro residues" evidence="1">
    <location>
        <begin position="1"/>
        <end position="10"/>
    </location>
</feature>
<keyword evidence="2" id="KW-0472">Membrane</keyword>
<evidence type="ECO:0000313" key="3">
    <source>
        <dbReference type="EMBL" id="GAA2126791.1"/>
    </source>
</evidence>
<evidence type="ECO:0000313" key="4">
    <source>
        <dbReference type="Proteomes" id="UP001500575"/>
    </source>
</evidence>
<accession>A0ABP5KA66</accession>
<feature type="compositionally biased region" description="Pro residues" evidence="1">
    <location>
        <begin position="74"/>
        <end position="87"/>
    </location>
</feature>
<feature type="region of interest" description="Disordered" evidence="1">
    <location>
        <begin position="1"/>
        <end position="42"/>
    </location>
</feature>
<feature type="compositionally biased region" description="Acidic residues" evidence="1">
    <location>
        <begin position="283"/>
        <end position="299"/>
    </location>
</feature>
<sequence>MASRPAPAPEEPAEESAPAPAADTNGQEAAAPGSFRSRLLGRRDPYDEAYEALALEAPTPAGAAINAPAARVAPPEPTVPRPMPAPDPVARSVEPEPLPTRPTAQPEPEPEGQFTSWLQRSVPNPSTIEVPAADPLPVAATEPEVEAVVDTPVEPAVEAEPEPTAVVEPEPEPEPGPEPEPEPEPEPVEAAPVARKAPAKRRRRKADPLVEAEPQSESEPEPAAETAVEPEPVVEPEPIAEPEPEPEPLAETFEPEPEPVAETFEPEPEPEPVAETVAAEPEAVVELEPEPVVEPEPAPEPEVHLTPPSGLTEALLAAAKEPARTATPAVAKKTGRPGQSRLDDEELDAVDVEPEPAHITAARAGFVATAKPSQPPKADNWPAVTEFEPRQGTRVIAGILLLAALIAAAIAGYLAWYEQSSATLGILITLFILVLVIWASRASSAPTHLKINSGHLTVQQTSGIRHFDLASKYTPVTVKGRPGLPGWKVIIEQREHDPFVINSSMVEPKAFMRVLRYYRPDL</sequence>
<gene>
    <name evidence="3" type="ORF">GCM10009843_25520</name>
</gene>